<evidence type="ECO:0000313" key="1">
    <source>
        <dbReference type="EMBL" id="KAL3646749.1"/>
    </source>
</evidence>
<dbReference type="EMBL" id="JAVIJP010000011">
    <property type="protein sequence ID" value="KAL3646749.1"/>
    <property type="molecule type" value="Genomic_DNA"/>
</dbReference>
<dbReference type="PANTHER" id="PTHR31033">
    <property type="entry name" value="PROTEIN, PUTATIVE-RELATED"/>
    <property type="match status" value="1"/>
</dbReference>
<gene>
    <name evidence="1" type="ORF">CASFOL_009293</name>
</gene>
<keyword evidence="2" id="KW-1185">Reference proteome</keyword>
<reference evidence="2" key="1">
    <citation type="journal article" date="2024" name="IScience">
        <title>Strigolactones Initiate the Formation of Haustorium-like Structures in Castilleja.</title>
        <authorList>
            <person name="Buerger M."/>
            <person name="Peterson D."/>
            <person name="Chory J."/>
        </authorList>
    </citation>
    <scope>NUCLEOTIDE SEQUENCE [LARGE SCALE GENOMIC DNA]</scope>
</reference>
<evidence type="ECO:0000313" key="2">
    <source>
        <dbReference type="Proteomes" id="UP001632038"/>
    </source>
</evidence>
<accession>A0ABD3E136</accession>
<protein>
    <submittedName>
        <fullName evidence="1">Uncharacterized protein</fullName>
    </submittedName>
</protein>
<comment type="caution">
    <text evidence="1">The sequence shown here is derived from an EMBL/GenBank/DDBJ whole genome shotgun (WGS) entry which is preliminary data.</text>
</comment>
<organism evidence="1 2">
    <name type="scientific">Castilleja foliolosa</name>
    <dbReference type="NCBI Taxonomy" id="1961234"/>
    <lineage>
        <taxon>Eukaryota</taxon>
        <taxon>Viridiplantae</taxon>
        <taxon>Streptophyta</taxon>
        <taxon>Embryophyta</taxon>
        <taxon>Tracheophyta</taxon>
        <taxon>Spermatophyta</taxon>
        <taxon>Magnoliopsida</taxon>
        <taxon>eudicotyledons</taxon>
        <taxon>Gunneridae</taxon>
        <taxon>Pentapetalae</taxon>
        <taxon>asterids</taxon>
        <taxon>lamiids</taxon>
        <taxon>Lamiales</taxon>
        <taxon>Orobanchaceae</taxon>
        <taxon>Pedicularideae</taxon>
        <taxon>Castillejinae</taxon>
        <taxon>Castilleja</taxon>
    </lineage>
</organism>
<dbReference type="PANTHER" id="PTHR31033:SF36">
    <property type="match status" value="1"/>
</dbReference>
<dbReference type="Proteomes" id="UP001632038">
    <property type="component" value="Unassembled WGS sequence"/>
</dbReference>
<dbReference type="AlphaFoldDB" id="A0ABD3E136"/>
<name>A0ABD3E136_9LAMI</name>
<proteinExistence type="predicted"/>
<sequence length="234" mass="25732">MDFLFGKTNTSFLTSMATIPEHDWEDINHTETSVEDQFNPFAGRAATISLSGFGPLNPYGFNRFQKRKKKIERSKEGESKQESATEQWLRFSNCPIARSCRAVSQVLPLVVKPPSGVQFSCPKAVVAARSALAKTGFAKNLRPQPLPAKILAIGCLGTVVNVPLGAWREHTEKFSASWFVAAHAAVPVIGMLRKSVLMPKTAMAYTIAASMLGQIIGSRAERYRLEMVATKRNC</sequence>